<name>A0ABT0UGS9_9ACTN</name>
<dbReference type="Proteomes" id="UP001431429">
    <property type="component" value="Unassembled WGS sequence"/>
</dbReference>
<reference evidence="1" key="1">
    <citation type="submission" date="2022-06" db="EMBL/GenBank/DDBJ databases">
        <title>Genome public.</title>
        <authorList>
            <person name="Sun Q."/>
        </authorList>
    </citation>
    <scope>NUCLEOTIDE SEQUENCE</scope>
    <source>
        <strain evidence="1">CWNU-1</strain>
    </source>
</reference>
<sequence>MHDAEIVNTLCHPEHWLVYALPWPEDASDEPQAEAAVVIAPPLIAGRTLLEALPDHILGVLAWTQEYADEHPDQEIIFFTDVTRWLEWEKGLSWISLGIDWERALTDIPEQPLLMLYLTINRRAYRHLIDTARVARVYYTDGRSEILTAEERQAVRDAFAGQLNADWPPYIHRSLTDGSLTVG</sequence>
<keyword evidence="2" id="KW-1185">Reference proteome</keyword>
<dbReference type="EMBL" id="JAMQAW010000003">
    <property type="protein sequence ID" value="MCM2387407.1"/>
    <property type="molecule type" value="Genomic_DNA"/>
</dbReference>
<evidence type="ECO:0000313" key="1">
    <source>
        <dbReference type="EMBL" id="MCM2387407.1"/>
    </source>
</evidence>
<protein>
    <submittedName>
        <fullName evidence="1">Uncharacterized protein</fullName>
    </submittedName>
</protein>
<accession>A0ABT0UGS9</accession>
<organism evidence="1 2">
    <name type="scientific">Streptomyces albipurpureus</name>
    <dbReference type="NCBI Taxonomy" id="2897419"/>
    <lineage>
        <taxon>Bacteria</taxon>
        <taxon>Bacillati</taxon>
        <taxon>Actinomycetota</taxon>
        <taxon>Actinomycetes</taxon>
        <taxon>Kitasatosporales</taxon>
        <taxon>Streptomycetaceae</taxon>
        <taxon>Streptomyces</taxon>
    </lineage>
</organism>
<comment type="caution">
    <text evidence="1">The sequence shown here is derived from an EMBL/GenBank/DDBJ whole genome shotgun (WGS) entry which is preliminary data.</text>
</comment>
<evidence type="ECO:0000313" key="2">
    <source>
        <dbReference type="Proteomes" id="UP001431429"/>
    </source>
</evidence>
<gene>
    <name evidence="1" type="ORF">NBG84_03615</name>
</gene>
<dbReference type="RefSeq" id="WP_250917772.1">
    <property type="nucleotide sequence ID" value="NZ_JAMQAW010000003.1"/>
</dbReference>
<proteinExistence type="predicted"/>